<name>A0AAV3RLL9_LITER</name>
<feature type="region of interest" description="Disordered" evidence="1">
    <location>
        <begin position="141"/>
        <end position="211"/>
    </location>
</feature>
<feature type="compositionally biased region" description="Basic and acidic residues" evidence="1">
    <location>
        <begin position="67"/>
        <end position="76"/>
    </location>
</feature>
<evidence type="ECO:0000313" key="2">
    <source>
        <dbReference type="EMBL" id="GAA0179879.1"/>
    </source>
</evidence>
<feature type="compositionally biased region" description="Basic and acidic residues" evidence="1">
    <location>
        <begin position="173"/>
        <end position="185"/>
    </location>
</feature>
<proteinExistence type="predicted"/>
<feature type="region of interest" description="Disordered" evidence="1">
    <location>
        <begin position="229"/>
        <end position="285"/>
    </location>
</feature>
<dbReference type="EMBL" id="BAABME010028518">
    <property type="protein sequence ID" value="GAA0179879.1"/>
    <property type="molecule type" value="Genomic_DNA"/>
</dbReference>
<protein>
    <submittedName>
        <fullName evidence="2">Uncharacterized protein</fullName>
    </submittedName>
</protein>
<organism evidence="2 3">
    <name type="scientific">Lithospermum erythrorhizon</name>
    <name type="common">Purple gromwell</name>
    <name type="synonym">Lithospermum officinale var. erythrorhizon</name>
    <dbReference type="NCBI Taxonomy" id="34254"/>
    <lineage>
        <taxon>Eukaryota</taxon>
        <taxon>Viridiplantae</taxon>
        <taxon>Streptophyta</taxon>
        <taxon>Embryophyta</taxon>
        <taxon>Tracheophyta</taxon>
        <taxon>Spermatophyta</taxon>
        <taxon>Magnoliopsida</taxon>
        <taxon>eudicotyledons</taxon>
        <taxon>Gunneridae</taxon>
        <taxon>Pentapetalae</taxon>
        <taxon>asterids</taxon>
        <taxon>lamiids</taxon>
        <taxon>Boraginales</taxon>
        <taxon>Boraginaceae</taxon>
        <taxon>Boraginoideae</taxon>
        <taxon>Lithospermeae</taxon>
        <taxon>Lithospermum</taxon>
    </lineage>
</organism>
<evidence type="ECO:0000313" key="3">
    <source>
        <dbReference type="Proteomes" id="UP001454036"/>
    </source>
</evidence>
<feature type="compositionally biased region" description="Basic and acidic residues" evidence="1">
    <location>
        <begin position="256"/>
        <end position="265"/>
    </location>
</feature>
<feature type="compositionally biased region" description="Basic and acidic residues" evidence="1">
    <location>
        <begin position="17"/>
        <end position="26"/>
    </location>
</feature>
<gene>
    <name evidence="2" type="ORF">LIER_42231</name>
</gene>
<evidence type="ECO:0000256" key="1">
    <source>
        <dbReference type="SAM" id="MobiDB-lite"/>
    </source>
</evidence>
<comment type="caution">
    <text evidence="2">The sequence shown here is derived from an EMBL/GenBank/DDBJ whole genome shotgun (WGS) entry which is preliminary data.</text>
</comment>
<accession>A0AAV3RLL9</accession>
<keyword evidence="3" id="KW-1185">Reference proteome</keyword>
<reference evidence="2 3" key="1">
    <citation type="submission" date="2024-01" db="EMBL/GenBank/DDBJ databases">
        <title>The complete chloroplast genome sequence of Lithospermum erythrorhizon: insights into the phylogenetic relationship among Boraginaceae species and the maternal lineages of purple gromwells.</title>
        <authorList>
            <person name="Okada T."/>
            <person name="Watanabe K."/>
        </authorList>
    </citation>
    <scope>NUCLEOTIDE SEQUENCE [LARGE SCALE GENOMIC DNA]</scope>
</reference>
<feature type="region of interest" description="Disordered" evidence="1">
    <location>
        <begin position="55"/>
        <end position="124"/>
    </location>
</feature>
<feature type="region of interest" description="Disordered" evidence="1">
    <location>
        <begin position="1"/>
        <end position="35"/>
    </location>
</feature>
<dbReference type="AlphaFoldDB" id="A0AAV3RLL9"/>
<dbReference type="Proteomes" id="UP001454036">
    <property type="component" value="Unassembled WGS sequence"/>
</dbReference>
<sequence>MGKKPDISKTYHKRSKSKELPEHLEEPAEGWPVPLQIIPPIAESEEEGMTMFELGMAPNDDFQPDSTSKESMHEPGNEELTGNPNPIFDNIAGSSREQVFDESVTPTVEENPSDKLPSDTEEMDIEDEAIATILDGLRKAKKGQLNADKLSGQSTTEQKRRRLRKGIPSRFTRRGDVAEKSKGALDEGSTDEEDVVFVGEKAGLGRKRTRASVAAAREALSQEIDLEELERSAEKKRAANKGKRKIQGENVKQKKKMGEGSSTRETRRRIVPQNHSSSDEEDDGDTLRTSVLFCCVH</sequence>